<accession>U5BW60</accession>
<evidence type="ECO:0000313" key="1">
    <source>
        <dbReference type="EMBL" id="ERM84860.1"/>
    </source>
</evidence>
<comment type="caution">
    <text evidence="1">The sequence shown here is derived from an EMBL/GenBank/DDBJ whole genome shotgun (WGS) entry which is preliminary data.</text>
</comment>
<evidence type="ECO:0000313" key="2">
    <source>
        <dbReference type="Proteomes" id="UP000016843"/>
    </source>
</evidence>
<dbReference type="AlphaFoldDB" id="U5BW60"/>
<organism evidence="1 2">
    <name type="scientific">Rhodonellum psychrophilum GCM71 = DSM 17998</name>
    <dbReference type="NCBI Taxonomy" id="1123057"/>
    <lineage>
        <taxon>Bacteria</taxon>
        <taxon>Pseudomonadati</taxon>
        <taxon>Bacteroidota</taxon>
        <taxon>Cytophagia</taxon>
        <taxon>Cytophagales</taxon>
        <taxon>Cytophagaceae</taxon>
        <taxon>Rhodonellum</taxon>
    </lineage>
</organism>
<dbReference type="Proteomes" id="UP000016843">
    <property type="component" value="Unassembled WGS sequence"/>
</dbReference>
<gene>
    <name evidence="1" type="ORF">P872_22635</name>
</gene>
<dbReference type="EMBL" id="AWXR01000001">
    <property type="protein sequence ID" value="ERM84860.1"/>
    <property type="molecule type" value="Genomic_DNA"/>
</dbReference>
<proteinExistence type="predicted"/>
<protein>
    <submittedName>
        <fullName evidence="1">Uncharacterized protein</fullName>
    </submittedName>
</protein>
<keyword evidence="2" id="KW-1185">Reference proteome</keyword>
<sequence length="38" mass="4548">MAARGEWGKSEFLTPSQYGYFTRSRKFNPWEMEEDLDS</sequence>
<name>U5BW60_9BACT</name>
<reference evidence="1 2" key="1">
    <citation type="journal article" date="2013" name="Genome Announc.">
        <title>Draft Genome Sequence of the Psychrophilic and Alkaliphilic Rhodonellum psychrophilum Strain GCM71T.</title>
        <authorList>
            <person name="Hauptmann A.L."/>
            <person name="Glaring M.A."/>
            <person name="Hallin P.F."/>
            <person name="Prieme A."/>
            <person name="Stougaard P."/>
        </authorList>
    </citation>
    <scope>NUCLEOTIDE SEQUENCE [LARGE SCALE GENOMIC DNA]</scope>
    <source>
        <strain evidence="1 2">GCM71</strain>
    </source>
</reference>